<evidence type="ECO:0000256" key="1">
    <source>
        <dbReference type="SAM" id="SignalP"/>
    </source>
</evidence>
<dbReference type="SUPFAM" id="SSF48452">
    <property type="entry name" value="TPR-like"/>
    <property type="match status" value="1"/>
</dbReference>
<feature type="signal peptide" evidence="1">
    <location>
        <begin position="1"/>
        <end position="21"/>
    </location>
</feature>
<sequence>MRTFIFLVYSIMSLLYETVPAFEDTWIQYLGDVGRYRMAIECEDSERKDWSHWTNVSRSSYSEAADKKSTVGCLYHHSAILPVEKPNALTSSNNFFFYCKSLMVKQPFEWGRHSIRILFQSVLSNQSRSQPVNVRFVTLHEIWFRHIDLERFGGVI</sequence>
<dbReference type="InterPro" id="IPR045153">
    <property type="entry name" value="Est1/Ebs1-like"/>
</dbReference>
<dbReference type="STRING" id="1051890.A0A3N4LEZ6"/>
<reference evidence="2 3" key="1">
    <citation type="journal article" date="2018" name="Nat. Ecol. Evol.">
        <title>Pezizomycetes genomes reveal the molecular basis of ectomycorrhizal truffle lifestyle.</title>
        <authorList>
            <person name="Murat C."/>
            <person name="Payen T."/>
            <person name="Noel B."/>
            <person name="Kuo A."/>
            <person name="Morin E."/>
            <person name="Chen J."/>
            <person name="Kohler A."/>
            <person name="Krizsan K."/>
            <person name="Balestrini R."/>
            <person name="Da Silva C."/>
            <person name="Montanini B."/>
            <person name="Hainaut M."/>
            <person name="Levati E."/>
            <person name="Barry K.W."/>
            <person name="Belfiori B."/>
            <person name="Cichocki N."/>
            <person name="Clum A."/>
            <person name="Dockter R.B."/>
            <person name="Fauchery L."/>
            <person name="Guy J."/>
            <person name="Iotti M."/>
            <person name="Le Tacon F."/>
            <person name="Lindquist E.A."/>
            <person name="Lipzen A."/>
            <person name="Malagnac F."/>
            <person name="Mello A."/>
            <person name="Molinier V."/>
            <person name="Miyauchi S."/>
            <person name="Poulain J."/>
            <person name="Riccioni C."/>
            <person name="Rubini A."/>
            <person name="Sitrit Y."/>
            <person name="Splivallo R."/>
            <person name="Traeger S."/>
            <person name="Wang M."/>
            <person name="Zifcakova L."/>
            <person name="Wipf D."/>
            <person name="Zambonelli A."/>
            <person name="Paolocci F."/>
            <person name="Nowrousian M."/>
            <person name="Ottonello S."/>
            <person name="Baldrian P."/>
            <person name="Spatafora J.W."/>
            <person name="Henrissat B."/>
            <person name="Nagy L.G."/>
            <person name="Aury J.M."/>
            <person name="Wincker P."/>
            <person name="Grigoriev I.V."/>
            <person name="Bonfante P."/>
            <person name="Martin F.M."/>
        </authorList>
    </citation>
    <scope>NUCLEOTIDE SEQUENCE [LARGE SCALE GENOMIC DNA]</scope>
    <source>
        <strain evidence="2 3">ATCC MYA-4762</strain>
    </source>
</reference>
<dbReference type="InParanoid" id="A0A3N4LEZ6"/>
<dbReference type="InterPro" id="IPR011990">
    <property type="entry name" value="TPR-like_helical_dom_sf"/>
</dbReference>
<dbReference type="GO" id="GO:0042162">
    <property type="term" value="F:telomeric DNA binding"/>
    <property type="evidence" value="ECO:0007669"/>
    <property type="project" value="TreeGrafter"/>
</dbReference>
<dbReference type="EMBL" id="ML121579">
    <property type="protein sequence ID" value="RPB20012.1"/>
    <property type="molecule type" value="Genomic_DNA"/>
</dbReference>
<protein>
    <submittedName>
        <fullName evidence="2">Uncharacterized protein</fullName>
    </submittedName>
</protein>
<dbReference type="Gene3D" id="1.25.40.10">
    <property type="entry name" value="Tetratricopeptide repeat domain"/>
    <property type="match status" value="1"/>
</dbReference>
<keyword evidence="1" id="KW-0732">Signal</keyword>
<dbReference type="GO" id="GO:0005697">
    <property type="term" value="C:telomerase holoenzyme complex"/>
    <property type="evidence" value="ECO:0007669"/>
    <property type="project" value="TreeGrafter"/>
</dbReference>
<feature type="chain" id="PRO_5018325667" evidence="1">
    <location>
        <begin position="22"/>
        <end position="156"/>
    </location>
</feature>
<evidence type="ECO:0000313" key="3">
    <source>
        <dbReference type="Proteomes" id="UP000267821"/>
    </source>
</evidence>
<proteinExistence type="predicted"/>
<dbReference type="PANTHER" id="PTHR15696">
    <property type="entry name" value="SMG-7 SUPPRESSOR WITH MORPHOLOGICAL EFFECT ON GENITALIA PROTEIN 7"/>
    <property type="match status" value="1"/>
</dbReference>
<keyword evidence="3" id="KW-1185">Reference proteome</keyword>
<dbReference type="PANTHER" id="PTHR15696:SF0">
    <property type="entry name" value="TELOMERASE-BINDING PROTEIN EST1A"/>
    <property type="match status" value="1"/>
</dbReference>
<gene>
    <name evidence="2" type="ORF">L211DRAFT_578231</name>
</gene>
<dbReference type="GO" id="GO:0000184">
    <property type="term" value="P:nuclear-transcribed mRNA catabolic process, nonsense-mediated decay"/>
    <property type="evidence" value="ECO:0007669"/>
    <property type="project" value="TreeGrafter"/>
</dbReference>
<dbReference type="GO" id="GO:0070034">
    <property type="term" value="F:telomerase RNA binding"/>
    <property type="evidence" value="ECO:0007669"/>
    <property type="project" value="TreeGrafter"/>
</dbReference>
<organism evidence="2 3">
    <name type="scientific">Terfezia boudieri ATCC MYA-4762</name>
    <dbReference type="NCBI Taxonomy" id="1051890"/>
    <lineage>
        <taxon>Eukaryota</taxon>
        <taxon>Fungi</taxon>
        <taxon>Dikarya</taxon>
        <taxon>Ascomycota</taxon>
        <taxon>Pezizomycotina</taxon>
        <taxon>Pezizomycetes</taxon>
        <taxon>Pezizales</taxon>
        <taxon>Pezizaceae</taxon>
        <taxon>Terfezia</taxon>
    </lineage>
</organism>
<dbReference type="AlphaFoldDB" id="A0A3N4LEZ6"/>
<dbReference type="Proteomes" id="UP000267821">
    <property type="component" value="Unassembled WGS sequence"/>
</dbReference>
<accession>A0A3N4LEZ6</accession>
<name>A0A3N4LEZ6_9PEZI</name>
<dbReference type="OrthoDB" id="4759875at2759"/>
<evidence type="ECO:0000313" key="2">
    <source>
        <dbReference type="EMBL" id="RPB20012.1"/>
    </source>
</evidence>